<protein>
    <recommendedName>
        <fullName evidence="4">Small ribosomal subunit protein eS6</fullName>
    </recommendedName>
</protein>
<keyword evidence="3 4" id="KW-0687">Ribonucleoprotein</keyword>
<evidence type="ECO:0000313" key="9">
    <source>
        <dbReference type="Proteomes" id="UP000091929"/>
    </source>
</evidence>
<dbReference type="Proteomes" id="UP000091929">
    <property type="component" value="Unassembled WGS sequence"/>
</dbReference>
<proteinExistence type="inferred from homology"/>
<feature type="compositionally biased region" description="Basic and acidic residues" evidence="5">
    <location>
        <begin position="111"/>
        <end position="133"/>
    </location>
</feature>
<gene>
    <name evidence="4 7" type="primary">rps6e</name>
    <name evidence="6" type="ORF">APG10_01253</name>
    <name evidence="7" type="ORF">APG11_00863</name>
    <name evidence="8" type="ORF">APG12_01501</name>
</gene>
<evidence type="ECO:0000313" key="10">
    <source>
        <dbReference type="Proteomes" id="UP000092401"/>
    </source>
</evidence>
<evidence type="ECO:0000313" key="6">
    <source>
        <dbReference type="EMBL" id="KYC44993.1"/>
    </source>
</evidence>
<dbReference type="EMBL" id="LNGF01000016">
    <property type="protein sequence ID" value="KYC47785.1"/>
    <property type="molecule type" value="Genomic_DNA"/>
</dbReference>
<dbReference type="InterPro" id="IPR018282">
    <property type="entry name" value="Ribosomal_eS6_CS"/>
</dbReference>
<name>A0A150ISF8_9EURY</name>
<evidence type="ECO:0000313" key="8">
    <source>
        <dbReference type="EMBL" id="KYC49413.1"/>
    </source>
</evidence>
<evidence type="ECO:0000256" key="4">
    <source>
        <dbReference type="HAMAP-Rule" id="MF_00512"/>
    </source>
</evidence>
<dbReference type="InterPro" id="IPR020924">
    <property type="entry name" value="Ribosomal_eS6_arc"/>
</dbReference>
<evidence type="ECO:0000313" key="7">
    <source>
        <dbReference type="EMBL" id="KYC47785.1"/>
    </source>
</evidence>
<dbReference type="InterPro" id="IPR001377">
    <property type="entry name" value="Ribosomal_eS6"/>
</dbReference>
<dbReference type="GO" id="GO:0006412">
    <property type="term" value="P:translation"/>
    <property type="evidence" value="ECO:0007669"/>
    <property type="project" value="UniProtKB-UniRule"/>
</dbReference>
<organism evidence="7 9">
    <name type="scientific">Candidatus Methanofastidiosum methylothiophilum</name>
    <dbReference type="NCBI Taxonomy" id="1705564"/>
    <lineage>
        <taxon>Archaea</taxon>
        <taxon>Methanobacteriati</taxon>
        <taxon>Methanobacteriota</taxon>
        <taxon>Stenosarchaea group</taxon>
        <taxon>Candidatus Methanofastidiosia</taxon>
        <taxon>Candidatus Methanofastidiosales</taxon>
        <taxon>Candidatus Methanofastidiosaceae</taxon>
        <taxon>Candidatus Methanofastidiosum</taxon>
    </lineage>
</organism>
<dbReference type="GO" id="GO:0005840">
    <property type="term" value="C:ribosome"/>
    <property type="evidence" value="ECO:0007669"/>
    <property type="project" value="UniProtKB-KW"/>
</dbReference>
<dbReference type="SMART" id="SM01405">
    <property type="entry name" value="Ribosomal_S6e"/>
    <property type="match status" value="1"/>
</dbReference>
<dbReference type="EMBL" id="LNGE01000034">
    <property type="protein sequence ID" value="KYC44993.1"/>
    <property type="molecule type" value="Genomic_DNA"/>
</dbReference>
<evidence type="ECO:0000256" key="5">
    <source>
        <dbReference type="SAM" id="MobiDB-lite"/>
    </source>
</evidence>
<dbReference type="PATRIC" id="fig|1706438.3.peg.1505"/>
<dbReference type="AlphaFoldDB" id="A0A150ISF8"/>
<dbReference type="NCBIfam" id="NF003294">
    <property type="entry name" value="PRK04290.1-3"/>
    <property type="match status" value="1"/>
</dbReference>
<accession>A0A150IWQ3</accession>
<dbReference type="PANTHER" id="PTHR11502">
    <property type="entry name" value="40S RIBOSOMAL PROTEIN S6"/>
    <property type="match status" value="1"/>
</dbReference>
<dbReference type="PATRIC" id="fig|1706436.3.peg.1268"/>
<feature type="region of interest" description="Disordered" evidence="5">
    <location>
        <begin position="110"/>
        <end position="133"/>
    </location>
</feature>
<dbReference type="Pfam" id="PF01092">
    <property type="entry name" value="Ribosomal_S6e"/>
    <property type="match status" value="1"/>
</dbReference>
<dbReference type="EMBL" id="LNJC01000036">
    <property type="protein sequence ID" value="KYC49413.1"/>
    <property type="molecule type" value="Genomic_DNA"/>
</dbReference>
<dbReference type="HAMAP" id="MF_00512">
    <property type="entry name" value="Ribosomal_eS6"/>
    <property type="match status" value="1"/>
</dbReference>
<evidence type="ECO:0000256" key="2">
    <source>
        <dbReference type="ARBA" id="ARBA00022980"/>
    </source>
</evidence>
<evidence type="ECO:0000256" key="3">
    <source>
        <dbReference type="ARBA" id="ARBA00023274"/>
    </source>
</evidence>
<sequence length="133" mass="14962">MEYKIIVSYKDGKTIQKEVKDKQAESLFGLKIGEEFNGETIGLSGHVLKITGGSDKDGFPMRKDLDGSRRVKLLLSKSVGFNPSEHGERRKKRVRGNTINEDIAQINTKVIKPEKYENPEEKKAEEAPEEAKS</sequence>
<comment type="similarity">
    <text evidence="1 4">Belongs to the eukaryotic ribosomal protein eS6 family.</text>
</comment>
<dbReference type="Proteomes" id="UP000092401">
    <property type="component" value="Unassembled WGS sequence"/>
</dbReference>
<accession>A0A150IJ06</accession>
<dbReference type="GO" id="GO:1990904">
    <property type="term" value="C:ribonucleoprotein complex"/>
    <property type="evidence" value="ECO:0007669"/>
    <property type="project" value="UniProtKB-KW"/>
</dbReference>
<accession>A0A150ISF8</accession>
<comment type="caution">
    <text evidence="7">The sequence shown here is derived from an EMBL/GenBank/DDBJ whole genome shotgun (WGS) entry which is preliminary data.</text>
</comment>
<dbReference type="Proteomes" id="UP000092403">
    <property type="component" value="Unassembled WGS sequence"/>
</dbReference>
<evidence type="ECO:0000256" key="1">
    <source>
        <dbReference type="ARBA" id="ARBA00009312"/>
    </source>
</evidence>
<dbReference type="PROSITE" id="PS00578">
    <property type="entry name" value="RIBOSOMAL_S6E"/>
    <property type="match status" value="1"/>
</dbReference>
<dbReference type="PATRIC" id="fig|1706437.3.peg.871"/>
<dbReference type="GO" id="GO:0003735">
    <property type="term" value="F:structural constituent of ribosome"/>
    <property type="evidence" value="ECO:0007669"/>
    <property type="project" value="InterPro"/>
</dbReference>
<keyword evidence="2 4" id="KW-0689">Ribosomal protein</keyword>
<reference evidence="9 10" key="1">
    <citation type="journal article" date="2016" name="ISME J.">
        <title>Chasing the elusive Euryarchaeota class WSA2: genomes reveal a uniquely fastidious methyl-reducing methanogen.</title>
        <authorList>
            <person name="Nobu M.K."/>
            <person name="Narihiro T."/>
            <person name="Kuroda K."/>
            <person name="Mei R."/>
            <person name="Liu W.T."/>
        </authorList>
    </citation>
    <scope>NUCLEOTIDE SEQUENCE [LARGE SCALE GENOMIC DNA]</scope>
    <source>
        <strain evidence="6">B03fssc0709_Meth_Bin005</strain>
        <strain evidence="7">B15fssc0709_Meth_Bin003</strain>
        <strain evidence="8">BMIXfssc0709_Meth_Bin006</strain>
    </source>
</reference>